<feature type="domain" description="Penicillin-binding protein dimerisation" evidence="5">
    <location>
        <begin position="163"/>
        <end position="345"/>
    </location>
</feature>
<dbReference type="Gene3D" id="3.90.1310.10">
    <property type="entry name" value="Penicillin-binding protein 2a (Domain 2)"/>
    <property type="match status" value="1"/>
</dbReference>
<comment type="subcellular location">
    <subcellularLocation>
        <location evidence="1">Membrane</location>
    </subcellularLocation>
</comment>
<dbReference type="GO" id="GO:0071555">
    <property type="term" value="P:cell wall organization"/>
    <property type="evidence" value="ECO:0007669"/>
    <property type="project" value="TreeGrafter"/>
</dbReference>
<evidence type="ECO:0000256" key="2">
    <source>
        <dbReference type="ARBA" id="ARBA00007171"/>
    </source>
</evidence>
<dbReference type="AlphaFoldDB" id="A0A4R4FHU4"/>
<dbReference type="EMBL" id="SMMX01000001">
    <property type="protein sequence ID" value="TDA23314.1"/>
    <property type="molecule type" value="Genomic_DNA"/>
</dbReference>
<dbReference type="Pfam" id="PF03717">
    <property type="entry name" value="PBP_dimer"/>
    <property type="match status" value="1"/>
</dbReference>
<evidence type="ECO:0000313" key="8">
    <source>
        <dbReference type="Proteomes" id="UP000295710"/>
    </source>
</evidence>
<dbReference type="PANTHER" id="PTHR30627">
    <property type="entry name" value="PEPTIDOGLYCAN D,D-TRANSPEPTIDASE"/>
    <property type="match status" value="1"/>
</dbReference>
<dbReference type="InterPro" id="IPR050515">
    <property type="entry name" value="Beta-lactam/transpept"/>
</dbReference>
<evidence type="ECO:0000256" key="1">
    <source>
        <dbReference type="ARBA" id="ARBA00004370"/>
    </source>
</evidence>
<comment type="caution">
    <text evidence="7">The sequence shown here is derived from an EMBL/GenBank/DDBJ whole genome shotgun (WGS) entry which is preliminary data.</text>
</comment>
<dbReference type="Gene3D" id="3.30.1390.30">
    <property type="entry name" value="Penicillin-binding protein 2a, domain 3"/>
    <property type="match status" value="1"/>
</dbReference>
<organism evidence="7 8">
    <name type="scientific">Extibacter muris</name>
    <dbReference type="NCBI Taxonomy" id="1796622"/>
    <lineage>
        <taxon>Bacteria</taxon>
        <taxon>Bacillati</taxon>
        <taxon>Bacillota</taxon>
        <taxon>Clostridia</taxon>
        <taxon>Lachnospirales</taxon>
        <taxon>Lachnospiraceae</taxon>
        <taxon>Extibacter</taxon>
    </lineage>
</organism>
<evidence type="ECO:0000259" key="5">
    <source>
        <dbReference type="Pfam" id="PF03717"/>
    </source>
</evidence>
<evidence type="ECO:0000259" key="6">
    <source>
        <dbReference type="Pfam" id="PF05223"/>
    </source>
</evidence>
<dbReference type="InterPro" id="IPR032710">
    <property type="entry name" value="NTF2-like_dom_sf"/>
</dbReference>
<keyword evidence="8" id="KW-1185">Reference proteome</keyword>
<feature type="domain" description="NTF2-like N-terminal transpeptidase" evidence="6">
    <location>
        <begin position="44"/>
        <end position="156"/>
    </location>
</feature>
<keyword evidence="3" id="KW-0472">Membrane</keyword>
<dbReference type="Pfam" id="PF05223">
    <property type="entry name" value="MecA_N"/>
    <property type="match status" value="1"/>
</dbReference>
<dbReference type="InterPro" id="IPR001460">
    <property type="entry name" value="PCN-bd_Tpept"/>
</dbReference>
<evidence type="ECO:0000256" key="3">
    <source>
        <dbReference type="ARBA" id="ARBA00023136"/>
    </source>
</evidence>
<accession>A0A4R4FHU4</accession>
<dbReference type="GO" id="GO:0071972">
    <property type="term" value="F:peptidoglycan L,D-transpeptidase activity"/>
    <property type="evidence" value="ECO:0007669"/>
    <property type="project" value="TreeGrafter"/>
</dbReference>
<dbReference type="Proteomes" id="UP000295710">
    <property type="component" value="Unassembled WGS sequence"/>
</dbReference>
<dbReference type="RefSeq" id="WP_132274012.1">
    <property type="nucleotide sequence ID" value="NZ_JAOBST010000008.1"/>
</dbReference>
<dbReference type="GO" id="GO:0008658">
    <property type="term" value="F:penicillin binding"/>
    <property type="evidence" value="ECO:0007669"/>
    <property type="project" value="InterPro"/>
</dbReference>
<dbReference type="InterPro" id="IPR012338">
    <property type="entry name" value="Beta-lactam/transpept-like"/>
</dbReference>
<name>A0A4R4FHU4_9FIRM</name>
<dbReference type="Pfam" id="PF00905">
    <property type="entry name" value="Transpeptidase"/>
    <property type="match status" value="1"/>
</dbReference>
<proteinExistence type="inferred from homology"/>
<evidence type="ECO:0000259" key="4">
    <source>
        <dbReference type="Pfam" id="PF00905"/>
    </source>
</evidence>
<dbReference type="SUPFAM" id="SSF56601">
    <property type="entry name" value="beta-lactamase/transpeptidase-like"/>
    <property type="match status" value="1"/>
</dbReference>
<sequence length="701" mass="77135">MRYGNHTHKKSKPIRILSAAAGIILTAGAISAIIYFCSDRGKVTPQELLAEYMDHIPEKEYAKMYAMLDKETAGDISEEEFITRNSAIYEGIGTKDMAVKVTEYDKDKRMVKYHTSLDTVAGNISFDNEAAFVKEGDGYRLVWEDSLIFPGLEADDKIKVSVTQAERGQILDRNDRVLAGKGTASSVGIVPGKLEDRERAVEEIAELLALEPEVIEKKLDARWVKEDSFVPVKTVAKASELDLLAVDPDDEAAVEARRQEKLLAVPGVMITDVEVREYPLKQAAAHLTGYVQSVTAEDLEEHAGEGYTSNSVIGRSGIEGLYEKELKGNDGYSINMVDRDGNLKKVLANVMVEDGQDIKLTVDADIQSALYEQFAGDKSCSAAMNPYTGEVLALVSTPSYDSNGFITGMTDEEWTALNEDEKKPLYNRFRQVWSPGSTFKPVTAAIGLDSGAIDPQEDFGNEGLSWQKDASWGSYHVTTLHEYSPVVLENALIYSDNIYFAKAALKIGAEELQESLQEIGFGQELPFEISMSVSQYSNTEKIETEIQLADSGYGQGQVLVNPLHLAGIYTSFCNGGNMIKPYLRYEEEPKEEIWIHAACTPETADRVLEGMKKVINDSNGTGYAAHREDIILAGKTGTAEIKVSKEDTAGTELGWFAVLTPDKEYEKPILVVSMVEDVKDIGGSGYVVGKDKDVLDAYLTH</sequence>
<reference evidence="7 8" key="1">
    <citation type="journal article" date="2016" name="Nat. Microbiol.">
        <title>The Mouse Intestinal Bacterial Collection (miBC) provides host-specific insight into cultured diversity and functional potential of the gut microbiota.</title>
        <authorList>
            <person name="Lagkouvardos I."/>
            <person name="Pukall R."/>
            <person name="Abt B."/>
            <person name="Foesel B.U."/>
            <person name="Meier-Kolthoff J.P."/>
            <person name="Kumar N."/>
            <person name="Bresciani A."/>
            <person name="Martinez I."/>
            <person name="Just S."/>
            <person name="Ziegler C."/>
            <person name="Brugiroux S."/>
            <person name="Garzetti D."/>
            <person name="Wenning M."/>
            <person name="Bui T.P."/>
            <person name="Wang J."/>
            <person name="Hugenholtz F."/>
            <person name="Plugge C.M."/>
            <person name="Peterson D.A."/>
            <person name="Hornef M.W."/>
            <person name="Baines J.F."/>
            <person name="Smidt H."/>
            <person name="Walter J."/>
            <person name="Kristiansen K."/>
            <person name="Nielsen H.B."/>
            <person name="Haller D."/>
            <person name="Overmann J."/>
            <person name="Stecher B."/>
            <person name="Clavel T."/>
        </authorList>
    </citation>
    <scope>NUCLEOTIDE SEQUENCE [LARGE SCALE GENOMIC DNA]</scope>
    <source>
        <strain evidence="7 8">DSM 28560</strain>
    </source>
</reference>
<dbReference type="SUPFAM" id="SSF54427">
    <property type="entry name" value="NTF2-like"/>
    <property type="match status" value="1"/>
</dbReference>
<comment type="similarity">
    <text evidence="2">Belongs to the transpeptidase family.</text>
</comment>
<dbReference type="Gene3D" id="3.40.710.10">
    <property type="entry name" value="DD-peptidase/beta-lactamase superfamily"/>
    <property type="match status" value="1"/>
</dbReference>
<evidence type="ECO:0000313" key="7">
    <source>
        <dbReference type="EMBL" id="TDA23314.1"/>
    </source>
</evidence>
<dbReference type="InterPro" id="IPR005311">
    <property type="entry name" value="PBP_dimer"/>
</dbReference>
<dbReference type="GO" id="GO:0005886">
    <property type="term" value="C:plasma membrane"/>
    <property type="evidence" value="ECO:0007669"/>
    <property type="project" value="TreeGrafter"/>
</dbReference>
<dbReference type="InterPro" id="IPR007887">
    <property type="entry name" value="MecA_N"/>
</dbReference>
<dbReference type="Gene3D" id="3.10.450.100">
    <property type="entry name" value="NTF2-like, domain 1"/>
    <property type="match status" value="1"/>
</dbReference>
<dbReference type="InterPro" id="IPR036138">
    <property type="entry name" value="PBP_dimer_sf"/>
</dbReference>
<dbReference type="GO" id="GO:0046677">
    <property type="term" value="P:response to antibiotic"/>
    <property type="evidence" value="ECO:0007669"/>
    <property type="project" value="InterPro"/>
</dbReference>
<protein>
    <submittedName>
        <fullName evidence="7">Penicillin-binding transpeptidase domain-containing protein</fullName>
    </submittedName>
</protein>
<dbReference type="SUPFAM" id="SSF56519">
    <property type="entry name" value="Penicillin binding protein dimerisation domain"/>
    <property type="match status" value="1"/>
</dbReference>
<feature type="domain" description="Penicillin-binding protein transpeptidase" evidence="4">
    <location>
        <begin position="382"/>
        <end position="679"/>
    </location>
</feature>
<gene>
    <name evidence="7" type="ORF">E1963_00775</name>
</gene>
<dbReference type="PANTHER" id="PTHR30627:SF25">
    <property type="entry name" value="PENICILLIN-BINDING PROTEIN 3"/>
    <property type="match status" value="1"/>
</dbReference>